<reference evidence="1 2" key="1">
    <citation type="journal article" date="2018" name="Nat. Biotechnol.">
        <title>A standardized bacterial taxonomy based on genome phylogeny substantially revises the tree of life.</title>
        <authorList>
            <person name="Parks D.H."/>
            <person name="Chuvochina M."/>
            <person name="Waite D.W."/>
            <person name="Rinke C."/>
            <person name="Skarshewski A."/>
            <person name="Chaumeil P.A."/>
            <person name="Hugenholtz P."/>
        </authorList>
    </citation>
    <scope>NUCLEOTIDE SEQUENCE [LARGE SCALE GENOMIC DNA]</scope>
    <source>
        <strain evidence="1">UBA11728</strain>
    </source>
</reference>
<dbReference type="Gene3D" id="3.40.50.300">
    <property type="entry name" value="P-loop containing nucleotide triphosphate hydrolases"/>
    <property type="match status" value="1"/>
</dbReference>
<dbReference type="AlphaFoldDB" id="A0A3D2XB65"/>
<accession>A0A3D2XB65</accession>
<dbReference type="Proteomes" id="UP000262969">
    <property type="component" value="Unassembled WGS sequence"/>
</dbReference>
<sequence>MKLTVAILDRQEDYARLMMEFMNQQADYGFCVVVFTEEELYRTYEKEHKIDILLYAEEFRGSMITNLSKVSYCLCEEVSSDKESIFKYQSASNIMNLLLERYLDLGYSWKPATKNTGKQKVIGVFSPCYEIRQSGIAISLAKLLSTKEKCIYICLHPIFPSELLGNGDHSSLSDVIYLLKQDGVNKSVKIKQCLEQVGELDCILGTYYFAELYELTFEEIINLFTELKENLLYETIVIDFSLCSSLALDLLKSCDVLLQPKLIGEFQQSSSIAFEEQLRRTGQDQLREKLVQISIPYEEQKQKNIRLDKQKEAEYQQILKELQF</sequence>
<evidence type="ECO:0000313" key="2">
    <source>
        <dbReference type="Proteomes" id="UP000262969"/>
    </source>
</evidence>
<dbReference type="InterPro" id="IPR027417">
    <property type="entry name" value="P-loop_NTPase"/>
</dbReference>
<gene>
    <name evidence="1" type="ORF">DHW61_18515</name>
</gene>
<comment type="caution">
    <text evidence="1">The sequence shown here is derived from an EMBL/GenBank/DDBJ whole genome shotgun (WGS) entry which is preliminary data.</text>
</comment>
<protein>
    <submittedName>
        <fullName evidence="1">Uncharacterized protein</fullName>
    </submittedName>
</protein>
<dbReference type="Gene3D" id="3.40.50.10850">
    <property type="entry name" value="Ntrc-like two-domain protein"/>
    <property type="match status" value="1"/>
</dbReference>
<organism evidence="1 2">
    <name type="scientific">Lachnoclostridium phytofermentans</name>
    <dbReference type="NCBI Taxonomy" id="66219"/>
    <lineage>
        <taxon>Bacteria</taxon>
        <taxon>Bacillati</taxon>
        <taxon>Bacillota</taxon>
        <taxon>Clostridia</taxon>
        <taxon>Lachnospirales</taxon>
        <taxon>Lachnospiraceae</taxon>
    </lineage>
</organism>
<evidence type="ECO:0000313" key="1">
    <source>
        <dbReference type="EMBL" id="HCL04372.1"/>
    </source>
</evidence>
<name>A0A3D2XB65_9FIRM</name>
<dbReference type="EMBL" id="DPVV01000610">
    <property type="protein sequence ID" value="HCL04372.1"/>
    <property type="molecule type" value="Genomic_DNA"/>
</dbReference>
<proteinExistence type="predicted"/>